<organism evidence="1 2">
    <name type="scientific">Obba rivulosa</name>
    <dbReference type="NCBI Taxonomy" id="1052685"/>
    <lineage>
        <taxon>Eukaryota</taxon>
        <taxon>Fungi</taxon>
        <taxon>Dikarya</taxon>
        <taxon>Basidiomycota</taxon>
        <taxon>Agaricomycotina</taxon>
        <taxon>Agaricomycetes</taxon>
        <taxon>Polyporales</taxon>
        <taxon>Gelatoporiaceae</taxon>
        <taxon>Obba</taxon>
    </lineage>
</organism>
<evidence type="ECO:0000313" key="2">
    <source>
        <dbReference type="Proteomes" id="UP000250043"/>
    </source>
</evidence>
<reference evidence="1 2" key="1">
    <citation type="submission" date="2016-07" db="EMBL/GenBank/DDBJ databases">
        <title>Draft genome of the white-rot fungus Obba rivulosa 3A-2.</title>
        <authorList>
            <consortium name="DOE Joint Genome Institute"/>
            <person name="Miettinen O."/>
            <person name="Riley R."/>
            <person name="Acob R."/>
            <person name="Barry K."/>
            <person name="Cullen D."/>
            <person name="De Vries R."/>
            <person name="Hainaut M."/>
            <person name="Hatakka A."/>
            <person name="Henrissat B."/>
            <person name="Hilden K."/>
            <person name="Kuo R."/>
            <person name="Labutti K."/>
            <person name="Lipzen A."/>
            <person name="Makela M.R."/>
            <person name="Sandor L."/>
            <person name="Spatafora J.W."/>
            <person name="Grigoriev I.V."/>
            <person name="Hibbett D.S."/>
        </authorList>
    </citation>
    <scope>NUCLEOTIDE SEQUENCE [LARGE SCALE GENOMIC DNA]</scope>
    <source>
        <strain evidence="1 2">3A-2</strain>
    </source>
</reference>
<dbReference type="AlphaFoldDB" id="A0A8E2AHY1"/>
<dbReference type="Proteomes" id="UP000250043">
    <property type="component" value="Unassembled WGS sequence"/>
</dbReference>
<proteinExistence type="predicted"/>
<protein>
    <submittedName>
        <fullName evidence="1">Uncharacterized protein</fullName>
    </submittedName>
</protein>
<name>A0A8E2AHY1_9APHY</name>
<dbReference type="OrthoDB" id="3246760at2759"/>
<sequence length="171" mass="19929">LHILSKVFDKLVKCLNTCRIFHLEFLYCSQLGISEQLAIFLKCARHYRNDIANIAEWAGVATKMVINIISHIQIVLLSKHNEAVCWPTDNRYGYLAVNSTAIMLYQKPALYRDMWYNKNYIYVMELQIVIILDSLQIVHHVVGHIENVHDLSVFLNTIICQEHNTCIHLFD</sequence>
<keyword evidence="2" id="KW-1185">Reference proteome</keyword>
<feature type="non-terminal residue" evidence="1">
    <location>
        <position position="171"/>
    </location>
</feature>
<gene>
    <name evidence="1" type="ORF">OBBRIDRAFT_740952</name>
</gene>
<accession>A0A8E2AHY1</accession>
<dbReference type="EMBL" id="KV722633">
    <property type="protein sequence ID" value="OCH84798.1"/>
    <property type="molecule type" value="Genomic_DNA"/>
</dbReference>
<evidence type="ECO:0000313" key="1">
    <source>
        <dbReference type="EMBL" id="OCH84798.1"/>
    </source>
</evidence>